<dbReference type="PROSITE" id="PS50977">
    <property type="entry name" value="HTH_TETR_2"/>
    <property type="match status" value="1"/>
</dbReference>
<dbReference type="Pfam" id="PF00440">
    <property type="entry name" value="TetR_N"/>
    <property type="match status" value="1"/>
</dbReference>
<dbReference type="RefSeq" id="WP_179608236.1">
    <property type="nucleotide sequence ID" value="NZ_BAABEH010000001.1"/>
</dbReference>
<organism evidence="6 7">
    <name type="scientific">Leifsonia shinshuensis</name>
    <dbReference type="NCBI Taxonomy" id="150026"/>
    <lineage>
        <taxon>Bacteria</taxon>
        <taxon>Bacillati</taxon>
        <taxon>Actinomycetota</taxon>
        <taxon>Actinomycetes</taxon>
        <taxon>Micrococcales</taxon>
        <taxon>Microbacteriaceae</taxon>
        <taxon>Leifsonia</taxon>
    </lineage>
</organism>
<evidence type="ECO:0000256" key="2">
    <source>
        <dbReference type="ARBA" id="ARBA00023125"/>
    </source>
</evidence>
<keyword evidence="3" id="KW-0804">Transcription</keyword>
<comment type="caution">
    <text evidence="6">The sequence shown here is derived from an EMBL/GenBank/DDBJ whole genome shotgun (WGS) entry which is preliminary data.</text>
</comment>
<dbReference type="SUPFAM" id="SSF48498">
    <property type="entry name" value="Tetracyclin repressor-like, C-terminal domain"/>
    <property type="match status" value="1"/>
</dbReference>
<dbReference type="Gene3D" id="1.10.357.10">
    <property type="entry name" value="Tetracycline Repressor, domain 2"/>
    <property type="match status" value="1"/>
</dbReference>
<protein>
    <submittedName>
        <fullName evidence="6">AcrR family transcriptional regulator</fullName>
    </submittedName>
</protein>
<dbReference type="GO" id="GO:0003700">
    <property type="term" value="F:DNA-binding transcription factor activity"/>
    <property type="evidence" value="ECO:0007669"/>
    <property type="project" value="TreeGrafter"/>
</dbReference>
<accession>A0A853CY18</accession>
<proteinExistence type="predicted"/>
<evidence type="ECO:0000256" key="4">
    <source>
        <dbReference type="PROSITE-ProRule" id="PRU00335"/>
    </source>
</evidence>
<dbReference type="InterPro" id="IPR009057">
    <property type="entry name" value="Homeodomain-like_sf"/>
</dbReference>
<sequence>MAPRQAPRARDPRPRGSLDRRTVAATAIDVIEEHGIDSLTMRALASELDCGTMTLYSHVRNRDDLIVAILERLIEELDVVAHTSHADDGWRDVLVRLFGAYRELAERHPHAFELLALAPYDAEPVASHLESVLASLERAGLSPDDARRVLGISDAFATGFLVVRARTTTRPGAVAGASTPLGDLRSVGMYERGIEAILAGIEGTLTGVTTDHRSSI</sequence>
<evidence type="ECO:0000313" key="7">
    <source>
        <dbReference type="Proteomes" id="UP000578352"/>
    </source>
</evidence>
<dbReference type="PANTHER" id="PTHR30055:SF151">
    <property type="entry name" value="TRANSCRIPTIONAL REGULATORY PROTEIN"/>
    <property type="match status" value="1"/>
</dbReference>
<dbReference type="InterPro" id="IPR001647">
    <property type="entry name" value="HTH_TetR"/>
</dbReference>
<feature type="DNA-binding region" description="H-T-H motif" evidence="4">
    <location>
        <begin position="40"/>
        <end position="59"/>
    </location>
</feature>
<name>A0A853CY18_9MICO</name>
<evidence type="ECO:0000256" key="1">
    <source>
        <dbReference type="ARBA" id="ARBA00023015"/>
    </source>
</evidence>
<evidence type="ECO:0000313" key="6">
    <source>
        <dbReference type="EMBL" id="NYJ25497.1"/>
    </source>
</evidence>
<dbReference type="AlphaFoldDB" id="A0A853CY18"/>
<evidence type="ECO:0000259" key="5">
    <source>
        <dbReference type="PROSITE" id="PS50977"/>
    </source>
</evidence>
<dbReference type="PANTHER" id="PTHR30055">
    <property type="entry name" value="HTH-TYPE TRANSCRIPTIONAL REGULATOR RUTR"/>
    <property type="match status" value="1"/>
</dbReference>
<gene>
    <name evidence="6" type="ORF">HNR13_003784</name>
</gene>
<dbReference type="GO" id="GO:0045892">
    <property type="term" value="P:negative regulation of DNA-templated transcription"/>
    <property type="evidence" value="ECO:0007669"/>
    <property type="project" value="InterPro"/>
</dbReference>
<dbReference type="SUPFAM" id="SSF46689">
    <property type="entry name" value="Homeodomain-like"/>
    <property type="match status" value="1"/>
</dbReference>
<keyword evidence="2 4" id="KW-0238">DNA-binding</keyword>
<dbReference type="InterPro" id="IPR036271">
    <property type="entry name" value="Tet_transcr_reg_TetR-rel_C_sf"/>
</dbReference>
<evidence type="ECO:0000256" key="3">
    <source>
        <dbReference type="ARBA" id="ARBA00023163"/>
    </source>
</evidence>
<keyword evidence="1" id="KW-0805">Transcription regulation</keyword>
<dbReference type="GO" id="GO:0000976">
    <property type="term" value="F:transcription cis-regulatory region binding"/>
    <property type="evidence" value="ECO:0007669"/>
    <property type="project" value="TreeGrafter"/>
</dbReference>
<dbReference type="EMBL" id="JACCFL010000001">
    <property type="protein sequence ID" value="NYJ25497.1"/>
    <property type="molecule type" value="Genomic_DNA"/>
</dbReference>
<dbReference type="InterPro" id="IPR050109">
    <property type="entry name" value="HTH-type_TetR-like_transc_reg"/>
</dbReference>
<dbReference type="InterPro" id="IPR004111">
    <property type="entry name" value="Repressor_TetR_C"/>
</dbReference>
<dbReference type="Pfam" id="PF02909">
    <property type="entry name" value="TetR_C_1"/>
    <property type="match status" value="1"/>
</dbReference>
<reference evidence="6 7" key="1">
    <citation type="submission" date="2020-07" db="EMBL/GenBank/DDBJ databases">
        <title>Sequencing the genomes of 1000 actinobacteria strains.</title>
        <authorList>
            <person name="Klenk H.-P."/>
        </authorList>
    </citation>
    <scope>NUCLEOTIDE SEQUENCE [LARGE SCALE GENOMIC DNA]</scope>
    <source>
        <strain evidence="6 7">DSM 15165</strain>
    </source>
</reference>
<dbReference type="Proteomes" id="UP000578352">
    <property type="component" value="Unassembled WGS sequence"/>
</dbReference>
<feature type="domain" description="HTH tetR-type" evidence="5">
    <location>
        <begin position="17"/>
        <end position="77"/>
    </location>
</feature>